<keyword evidence="3" id="KW-0547">Nucleotide-binding</keyword>
<evidence type="ECO:0000313" key="8">
    <source>
        <dbReference type="Proteomes" id="UP000504603"/>
    </source>
</evidence>
<dbReference type="PANTHER" id="PTHR46116:SF41">
    <property type="entry name" value="UBIQUITIN-CONJUGATING ENZYME E2 25-RELATED"/>
    <property type="match status" value="1"/>
</dbReference>
<dbReference type="FunFam" id="3.10.110.10:FF:000028">
    <property type="entry name" value="Probable ubiquitin-conjugating enzyme E2 23"/>
    <property type="match status" value="1"/>
</dbReference>
<name>A0A6J1CEB1_MOMCH</name>
<dbReference type="PROSITE" id="PS50127">
    <property type="entry name" value="UBC_2"/>
    <property type="match status" value="1"/>
</dbReference>
<evidence type="ECO:0000256" key="6">
    <source>
        <dbReference type="SAM" id="MobiDB-lite"/>
    </source>
</evidence>
<dbReference type="EC" id="2.3.2.23" evidence="1"/>
<dbReference type="InterPro" id="IPR016135">
    <property type="entry name" value="UBQ-conjugating_enzyme/RWD"/>
</dbReference>
<sequence>MPSIARADHQMEPPPSPNSSQNSKTKLLSGTGSGSMKPQVLRHSPLINRPPKMLKNKGIQSVEVIDVDKDEDFNNVIYIHDGVENNDKGKGIYHNSDHELQEMMASPSYSPDVEILEGGNEVESAFPSAQHNVIDLDNHYSDSSNGDEWIPFDEIMDVDEYSALQAHFDHMDIPPDIEAPIPWLPHGQNRHKSIFGTSSSFAESQINPGSVNQLGNSPAHAKLKATLANSLNLQAEIDIVNHPPEGTEPFTSFTSQDVLPNKKSVASRYRDKSGLPHEVINSLLGAEAAKTRWFSDPFKRKKKLHGSNNISINQSDSRKLHNNGGETSSDTSETVKKQFSSNNMSSFNFPAYMDNIYYPPGAGASLPHWPDYAKMKTKELVLNPPSVSDYYGPFDHLIPPHPLHPPTLGEVVDMPWIQGSTRDPANLAPDNSTLETISIADLDEIMRKFEQFKRFDTVDDHSDHHYTSKGFTMKQLPKKWTKRIQEEWKILEKDLPDTIFVRAYESRMDLLRAVIIGAEGTPYHDGLFFFDIFFPMGYPDVPPLVYYHSGGLRLNPNLYNCGKVCLSLLNTWSGSGNERWIPGMSTMLQVLVSIQGLILNTKPYFNEPGFANQNGSVAGENRSQQYNEETYLLSMKTMVYNIRRPPKHFEDFVKGHFFKRAHDILVSCKAYMDGAQVGSLVKGGVQDLDLSDKCCSNHFKQSLSQYLSMLVKTFQRMGVGDCEKFLLPPPSLPVSSAKKRSGRHSELKIESLNGDGATEKLVLG</sequence>
<dbReference type="SMART" id="SM00212">
    <property type="entry name" value="UBCc"/>
    <property type="match status" value="1"/>
</dbReference>
<keyword evidence="5" id="KW-0067">ATP-binding</keyword>
<keyword evidence="4" id="KW-0833">Ubl conjugation pathway</keyword>
<dbReference type="Gene3D" id="3.10.110.10">
    <property type="entry name" value="Ubiquitin Conjugating Enzyme"/>
    <property type="match status" value="1"/>
</dbReference>
<accession>A0A6J1CEB1</accession>
<dbReference type="OrthoDB" id="47801at2759"/>
<feature type="domain" description="UBC core" evidence="7">
    <location>
        <begin position="479"/>
        <end position="639"/>
    </location>
</feature>
<dbReference type="GO" id="GO:0005524">
    <property type="term" value="F:ATP binding"/>
    <property type="evidence" value="ECO:0007669"/>
    <property type="project" value="UniProtKB-KW"/>
</dbReference>
<feature type="region of interest" description="Disordered" evidence="6">
    <location>
        <begin position="303"/>
        <end position="337"/>
    </location>
</feature>
<evidence type="ECO:0000256" key="4">
    <source>
        <dbReference type="ARBA" id="ARBA00022786"/>
    </source>
</evidence>
<keyword evidence="8" id="KW-1185">Reference proteome</keyword>
<dbReference type="GeneID" id="111010440"/>
<dbReference type="KEGG" id="mcha:111010440"/>
<evidence type="ECO:0000256" key="2">
    <source>
        <dbReference type="ARBA" id="ARBA00022679"/>
    </source>
</evidence>
<evidence type="ECO:0000313" key="9">
    <source>
        <dbReference type="RefSeq" id="XP_022139567.1"/>
    </source>
</evidence>
<evidence type="ECO:0000259" key="7">
    <source>
        <dbReference type="PROSITE" id="PS50127"/>
    </source>
</evidence>
<evidence type="ECO:0000256" key="1">
    <source>
        <dbReference type="ARBA" id="ARBA00012486"/>
    </source>
</evidence>
<dbReference type="AlphaFoldDB" id="A0A6J1CEB1"/>
<dbReference type="Proteomes" id="UP000504603">
    <property type="component" value="Unplaced"/>
</dbReference>
<reference evidence="9" key="1">
    <citation type="submission" date="2025-08" db="UniProtKB">
        <authorList>
            <consortium name="RefSeq"/>
        </authorList>
    </citation>
    <scope>IDENTIFICATION</scope>
    <source>
        <strain evidence="9">OHB3-1</strain>
    </source>
</reference>
<dbReference type="PANTHER" id="PTHR46116">
    <property type="entry name" value="(E3-INDEPENDENT) E2 UBIQUITIN-CONJUGATING ENZYME"/>
    <property type="match status" value="1"/>
</dbReference>
<feature type="compositionally biased region" description="Polar residues" evidence="6">
    <location>
        <begin position="24"/>
        <end position="36"/>
    </location>
</feature>
<gene>
    <name evidence="9" type="primary">LOC111010440</name>
</gene>
<feature type="compositionally biased region" description="Basic and acidic residues" evidence="6">
    <location>
        <begin position="1"/>
        <end position="11"/>
    </location>
</feature>
<evidence type="ECO:0000256" key="5">
    <source>
        <dbReference type="ARBA" id="ARBA00022840"/>
    </source>
</evidence>
<feature type="region of interest" description="Disordered" evidence="6">
    <location>
        <begin position="1"/>
        <end position="53"/>
    </location>
</feature>
<evidence type="ECO:0000256" key="3">
    <source>
        <dbReference type="ARBA" id="ARBA00022741"/>
    </source>
</evidence>
<dbReference type="CDD" id="cd23837">
    <property type="entry name" value="UBCc_UBE2O"/>
    <property type="match status" value="1"/>
</dbReference>
<dbReference type="Pfam" id="PF00179">
    <property type="entry name" value="UQ_con"/>
    <property type="match status" value="1"/>
</dbReference>
<dbReference type="SUPFAM" id="SSF54495">
    <property type="entry name" value="UBC-like"/>
    <property type="match status" value="1"/>
</dbReference>
<dbReference type="GO" id="GO:0061631">
    <property type="term" value="F:ubiquitin conjugating enzyme activity"/>
    <property type="evidence" value="ECO:0007669"/>
    <property type="project" value="UniProtKB-EC"/>
</dbReference>
<organism evidence="8 9">
    <name type="scientific">Momordica charantia</name>
    <name type="common">Bitter gourd</name>
    <name type="synonym">Balsam pear</name>
    <dbReference type="NCBI Taxonomy" id="3673"/>
    <lineage>
        <taxon>Eukaryota</taxon>
        <taxon>Viridiplantae</taxon>
        <taxon>Streptophyta</taxon>
        <taxon>Embryophyta</taxon>
        <taxon>Tracheophyta</taxon>
        <taxon>Spermatophyta</taxon>
        <taxon>Magnoliopsida</taxon>
        <taxon>eudicotyledons</taxon>
        <taxon>Gunneridae</taxon>
        <taxon>Pentapetalae</taxon>
        <taxon>rosids</taxon>
        <taxon>fabids</taxon>
        <taxon>Cucurbitales</taxon>
        <taxon>Cucurbitaceae</taxon>
        <taxon>Momordiceae</taxon>
        <taxon>Momordica</taxon>
    </lineage>
</organism>
<dbReference type="RefSeq" id="XP_022139567.1">
    <property type="nucleotide sequence ID" value="XM_022283875.1"/>
</dbReference>
<dbReference type="InterPro" id="IPR000608">
    <property type="entry name" value="UBC"/>
</dbReference>
<feature type="compositionally biased region" description="Polar residues" evidence="6">
    <location>
        <begin position="306"/>
        <end position="315"/>
    </location>
</feature>
<keyword evidence="2" id="KW-0808">Transferase</keyword>
<proteinExistence type="predicted"/>
<protein>
    <recommendedName>
        <fullName evidence="1">E2 ubiquitin-conjugating enzyme</fullName>
        <ecNumber evidence="1">2.3.2.23</ecNumber>
    </recommendedName>
</protein>